<feature type="domain" description="AB hydrolase-1" evidence="1">
    <location>
        <begin position="16"/>
        <end position="255"/>
    </location>
</feature>
<dbReference type="RefSeq" id="WP_277280217.1">
    <property type="nucleotide sequence ID" value="NZ_JAROCY010000024.1"/>
</dbReference>
<evidence type="ECO:0000259" key="1">
    <source>
        <dbReference type="Pfam" id="PF12697"/>
    </source>
</evidence>
<dbReference type="SUPFAM" id="SSF53474">
    <property type="entry name" value="alpha/beta-Hydrolases"/>
    <property type="match status" value="1"/>
</dbReference>
<proteinExistence type="predicted"/>
<dbReference type="Proteomes" id="UP001222770">
    <property type="component" value="Unassembled WGS sequence"/>
</dbReference>
<organism evidence="2 3">
    <name type="scientific">Novosphingobium cyanobacteriorum</name>
    <dbReference type="NCBI Taxonomy" id="3024215"/>
    <lineage>
        <taxon>Bacteria</taxon>
        <taxon>Pseudomonadati</taxon>
        <taxon>Pseudomonadota</taxon>
        <taxon>Alphaproteobacteria</taxon>
        <taxon>Sphingomonadales</taxon>
        <taxon>Sphingomonadaceae</taxon>
        <taxon>Novosphingobium</taxon>
    </lineage>
</organism>
<reference evidence="2 3" key="1">
    <citation type="submission" date="2023-03" db="EMBL/GenBank/DDBJ databases">
        <title>Novosphingobium cyanobacteriorum sp. nov., isolated from a eutrophic reservoir during the Microcystis bloom period.</title>
        <authorList>
            <person name="Kang M."/>
            <person name="Le V."/>
            <person name="Ko S.-R."/>
            <person name="Lee S.-A."/>
            <person name="Ahn C.-Y."/>
        </authorList>
    </citation>
    <scope>NUCLEOTIDE SEQUENCE [LARGE SCALE GENOMIC DNA]</scope>
    <source>
        <strain evidence="2 3">HBC54</strain>
    </source>
</reference>
<dbReference type="InterPro" id="IPR029058">
    <property type="entry name" value="AB_hydrolase_fold"/>
</dbReference>
<gene>
    <name evidence="2" type="ORF">POM99_18850</name>
</gene>
<name>A0ABT6CPX4_9SPHN</name>
<evidence type="ECO:0000313" key="2">
    <source>
        <dbReference type="EMBL" id="MDF8335268.1"/>
    </source>
</evidence>
<accession>A0ABT6CPX4</accession>
<keyword evidence="3" id="KW-1185">Reference proteome</keyword>
<comment type="caution">
    <text evidence="2">The sequence shown here is derived from an EMBL/GenBank/DDBJ whole genome shotgun (WGS) entry which is preliminary data.</text>
</comment>
<dbReference type="Pfam" id="PF12697">
    <property type="entry name" value="Abhydrolase_6"/>
    <property type="match status" value="1"/>
</dbReference>
<sequence>MSFPGHEGYSEAEYHTARGIVVVAYDHLGVGDSSLELKDTLTIEQAADANSAFVDEMVARFLAGTAVPHLPAIVGAFVVGAGQSLGGGVTIVMQSRNRTFQAIMALGKSALHTVLPQPTFELFAVQRSIFNFTRTTPLDELSVQLTSELIPDFVYPFHWPEQPQDITDADMAGGYPIRHNAPRFGSMTVPRYAVAMMSPAFITPDAGRVEVPVLIACGERDVSPDIRREPTAFINSNDISVFVVPRMAHMHNFAPTRQRLWQRTADWMLMQAAAAAGTSPTS</sequence>
<evidence type="ECO:0000313" key="3">
    <source>
        <dbReference type="Proteomes" id="UP001222770"/>
    </source>
</evidence>
<dbReference type="EMBL" id="JAROCY010000024">
    <property type="protein sequence ID" value="MDF8335268.1"/>
    <property type="molecule type" value="Genomic_DNA"/>
</dbReference>
<dbReference type="InterPro" id="IPR000073">
    <property type="entry name" value="AB_hydrolase_1"/>
</dbReference>
<dbReference type="Gene3D" id="3.40.50.1820">
    <property type="entry name" value="alpha/beta hydrolase"/>
    <property type="match status" value="1"/>
</dbReference>
<protein>
    <recommendedName>
        <fullName evidence="1">AB hydrolase-1 domain-containing protein</fullName>
    </recommendedName>
</protein>